<feature type="compositionally biased region" description="Pro residues" evidence="1">
    <location>
        <begin position="217"/>
        <end position="228"/>
    </location>
</feature>
<keyword evidence="4" id="KW-1185">Reference proteome</keyword>
<dbReference type="STRING" id="151549.A0A4C1XCH4"/>
<evidence type="ECO:0000313" key="4">
    <source>
        <dbReference type="Proteomes" id="UP000299102"/>
    </source>
</evidence>
<organism evidence="3 4">
    <name type="scientific">Eumeta variegata</name>
    <name type="common">Bagworm moth</name>
    <name type="synonym">Eumeta japonica</name>
    <dbReference type="NCBI Taxonomy" id="151549"/>
    <lineage>
        <taxon>Eukaryota</taxon>
        <taxon>Metazoa</taxon>
        <taxon>Ecdysozoa</taxon>
        <taxon>Arthropoda</taxon>
        <taxon>Hexapoda</taxon>
        <taxon>Insecta</taxon>
        <taxon>Pterygota</taxon>
        <taxon>Neoptera</taxon>
        <taxon>Endopterygota</taxon>
        <taxon>Lepidoptera</taxon>
        <taxon>Glossata</taxon>
        <taxon>Ditrysia</taxon>
        <taxon>Tineoidea</taxon>
        <taxon>Psychidae</taxon>
        <taxon>Oiketicinae</taxon>
        <taxon>Eumeta</taxon>
    </lineage>
</organism>
<evidence type="ECO:0000313" key="3">
    <source>
        <dbReference type="EMBL" id="GBP60790.1"/>
    </source>
</evidence>
<sequence length="301" mass="34173">MVQATNNYAHRMAGPLQNTHALDTGKTPLSRKCASLLRKKDIYLWDTSKNAQNLPKDVTNAKLKRGELAAKSCNDITVCKWKDKRDVLVISNKHQLQLVNVRNRNGKVSLKPNIVADYNLGMSGIDRGDQMVSYYSCLRKTLRWHKKLALHIFEVYLQNAHRLLRLKDRASKIRLLKFREDFVKYLMGLNCGPQLCEAPGPQIPPVQPEQDQADPSPLLPGPSVPPASPAVHKSRVPLRNFHYLEKLPPTAKKAVPAKPCRVCTKNKKRKESSFVCVTWPEKPALCVVNCFYTYHTDPRFA</sequence>
<protein>
    <submittedName>
        <fullName evidence="3">PiggyBac transposable element-derived protein 4</fullName>
    </submittedName>
</protein>
<accession>A0A4C1XCH4</accession>
<dbReference type="Proteomes" id="UP000299102">
    <property type="component" value="Unassembled WGS sequence"/>
</dbReference>
<feature type="region of interest" description="Disordered" evidence="1">
    <location>
        <begin position="200"/>
        <end position="231"/>
    </location>
</feature>
<dbReference type="EMBL" id="BGZK01000795">
    <property type="protein sequence ID" value="GBP60790.1"/>
    <property type="molecule type" value="Genomic_DNA"/>
</dbReference>
<dbReference type="InterPro" id="IPR029526">
    <property type="entry name" value="PGBD"/>
</dbReference>
<name>A0A4C1XCH4_EUMVA</name>
<dbReference type="Pfam" id="PF13843">
    <property type="entry name" value="DDE_Tnp_1_7"/>
    <property type="match status" value="1"/>
</dbReference>
<feature type="domain" description="PiggyBac transposable element-derived protein" evidence="2">
    <location>
        <begin position="4"/>
        <end position="161"/>
    </location>
</feature>
<comment type="caution">
    <text evidence="3">The sequence shown here is derived from an EMBL/GenBank/DDBJ whole genome shotgun (WGS) entry which is preliminary data.</text>
</comment>
<proteinExistence type="predicted"/>
<evidence type="ECO:0000256" key="1">
    <source>
        <dbReference type="SAM" id="MobiDB-lite"/>
    </source>
</evidence>
<dbReference type="OrthoDB" id="118105at2759"/>
<dbReference type="PANTHER" id="PTHR46599">
    <property type="entry name" value="PIGGYBAC TRANSPOSABLE ELEMENT-DERIVED PROTEIN 4"/>
    <property type="match status" value="1"/>
</dbReference>
<gene>
    <name evidence="3" type="primary">PGBD4</name>
    <name evidence="3" type="ORF">EVAR_41129_1</name>
</gene>
<evidence type="ECO:0000259" key="2">
    <source>
        <dbReference type="Pfam" id="PF13843"/>
    </source>
</evidence>
<dbReference type="PANTHER" id="PTHR46599:SF3">
    <property type="entry name" value="PIGGYBAC TRANSPOSABLE ELEMENT-DERIVED PROTEIN 4"/>
    <property type="match status" value="1"/>
</dbReference>
<reference evidence="3 4" key="1">
    <citation type="journal article" date="2019" name="Commun. Biol.">
        <title>The bagworm genome reveals a unique fibroin gene that provides high tensile strength.</title>
        <authorList>
            <person name="Kono N."/>
            <person name="Nakamura H."/>
            <person name="Ohtoshi R."/>
            <person name="Tomita M."/>
            <person name="Numata K."/>
            <person name="Arakawa K."/>
        </authorList>
    </citation>
    <scope>NUCLEOTIDE SEQUENCE [LARGE SCALE GENOMIC DNA]</scope>
</reference>
<dbReference type="AlphaFoldDB" id="A0A4C1XCH4"/>